<accession>A0A3R9C1K6</accession>
<name>A0A3R9C1K6_9HYPH</name>
<dbReference type="Gene3D" id="3.30.2390.10">
    <property type="entry name" value="TTHA1013-like"/>
    <property type="match status" value="1"/>
</dbReference>
<dbReference type="AlphaFoldDB" id="A0A3R9C1K6"/>
<dbReference type="Pfam" id="PF08972">
    <property type="entry name" value="DUF1902"/>
    <property type="match status" value="1"/>
</dbReference>
<dbReference type="Proteomes" id="UP000277279">
    <property type="component" value="Unassembled WGS sequence"/>
</dbReference>
<evidence type="ECO:0000259" key="1">
    <source>
        <dbReference type="Pfam" id="PF08972"/>
    </source>
</evidence>
<dbReference type="Proteomes" id="UP000518315">
    <property type="component" value="Unassembled WGS sequence"/>
</dbReference>
<protein>
    <submittedName>
        <fullName evidence="3">DUF1902 domain-containing protein</fullName>
    </submittedName>
</protein>
<proteinExistence type="predicted"/>
<dbReference type="EMBL" id="RJJT01000019">
    <property type="protein sequence ID" value="RSB66545.1"/>
    <property type="molecule type" value="Genomic_DNA"/>
</dbReference>
<dbReference type="RefSeq" id="WP_125848177.1">
    <property type="nucleotide sequence ID" value="NZ_JACHXH010000021.1"/>
</dbReference>
<reference evidence="2 5" key="2">
    <citation type="submission" date="2020-08" db="EMBL/GenBank/DDBJ databases">
        <title>Genomic Encyclopedia of Type Strains, Phase III (KMG-III): the genomes of soil and plant-associated and newly described type strains.</title>
        <authorList>
            <person name="Whitman W."/>
        </authorList>
    </citation>
    <scope>NUCLEOTIDE SEQUENCE [LARGE SCALE GENOMIC DNA]</scope>
    <source>
        <strain evidence="2 5">CECT 4113</strain>
    </source>
</reference>
<dbReference type="InterPro" id="IPR015066">
    <property type="entry name" value="DUF1902"/>
</dbReference>
<dbReference type="InterPro" id="IPR035069">
    <property type="entry name" value="TTHA1013/TTHA0281-like"/>
</dbReference>
<keyword evidence="5" id="KW-1185">Reference proteome</keyword>
<evidence type="ECO:0000313" key="4">
    <source>
        <dbReference type="Proteomes" id="UP000277279"/>
    </source>
</evidence>
<sequence>MKHVSIIVRAEWDEEAAVWVASSNDIEGLAVEADTLEALEPKVVAAITDLLELNGFTSDLPEIPIHIMAEQLVRIPNPTY</sequence>
<dbReference type="SUPFAM" id="SSF143100">
    <property type="entry name" value="TTHA1013/TTHA0281-like"/>
    <property type="match status" value="1"/>
</dbReference>
<evidence type="ECO:0000313" key="5">
    <source>
        <dbReference type="Proteomes" id="UP000518315"/>
    </source>
</evidence>
<evidence type="ECO:0000313" key="2">
    <source>
        <dbReference type="EMBL" id="MBB3137326.1"/>
    </source>
</evidence>
<feature type="domain" description="DUF1902" evidence="1">
    <location>
        <begin position="6"/>
        <end position="72"/>
    </location>
</feature>
<gene>
    <name evidence="3" type="ORF">EFD55_24345</name>
    <name evidence="2" type="ORF">FHS26_005087</name>
</gene>
<evidence type="ECO:0000313" key="3">
    <source>
        <dbReference type="EMBL" id="RSB66545.1"/>
    </source>
</evidence>
<dbReference type="OrthoDB" id="361917at2"/>
<organism evidence="3 4">
    <name type="scientific">Rhizobium pisi</name>
    <dbReference type="NCBI Taxonomy" id="574561"/>
    <lineage>
        <taxon>Bacteria</taxon>
        <taxon>Pseudomonadati</taxon>
        <taxon>Pseudomonadota</taxon>
        <taxon>Alphaproteobacteria</taxon>
        <taxon>Hyphomicrobiales</taxon>
        <taxon>Rhizobiaceae</taxon>
        <taxon>Rhizobium/Agrobacterium group</taxon>
        <taxon>Rhizobium</taxon>
    </lineage>
</organism>
<dbReference type="EMBL" id="JACHXH010000021">
    <property type="protein sequence ID" value="MBB3137326.1"/>
    <property type="molecule type" value="Genomic_DNA"/>
</dbReference>
<reference evidence="3 4" key="1">
    <citation type="submission" date="2018-11" db="EMBL/GenBank/DDBJ databases">
        <authorList>
            <person name="Huo Y."/>
        </authorList>
    </citation>
    <scope>NUCLEOTIDE SEQUENCE [LARGE SCALE GENOMIC DNA]</scope>
    <source>
        <strain evidence="3 4">DSM 30132</strain>
    </source>
</reference>
<comment type="caution">
    <text evidence="3">The sequence shown here is derived from an EMBL/GenBank/DDBJ whole genome shotgun (WGS) entry which is preliminary data.</text>
</comment>